<evidence type="ECO:0000313" key="1">
    <source>
        <dbReference type="EMBL" id="GLI41990.1"/>
    </source>
</evidence>
<dbReference type="EMBL" id="BSDT01000001">
    <property type="protein sequence ID" value="GLI41990.1"/>
    <property type="molecule type" value="Genomic_DNA"/>
</dbReference>
<name>A0A9W6G6E7_9ACTN</name>
<protein>
    <submittedName>
        <fullName evidence="1">Uncharacterized protein</fullName>
    </submittedName>
</protein>
<dbReference type="Proteomes" id="UP001144313">
    <property type="component" value="Unassembled WGS sequence"/>
</dbReference>
<reference evidence="1" key="1">
    <citation type="submission" date="2022-12" db="EMBL/GenBank/DDBJ databases">
        <title>Reference genome sequencing for broad-spectrum identification of bacterial and archaeal isolates by mass spectrometry.</title>
        <authorList>
            <person name="Sekiguchi Y."/>
            <person name="Tourlousse D.M."/>
        </authorList>
    </citation>
    <scope>NUCLEOTIDE SEQUENCE</scope>
    <source>
        <strain evidence="1">LLR39Z86</strain>
    </source>
</reference>
<comment type="caution">
    <text evidence="1">The sequence shown here is derived from an EMBL/GenBank/DDBJ whole genome shotgun (WGS) entry which is preliminary data.</text>
</comment>
<dbReference type="AlphaFoldDB" id="A0A9W6G6E7"/>
<evidence type="ECO:0000313" key="2">
    <source>
        <dbReference type="Proteomes" id="UP001144313"/>
    </source>
</evidence>
<gene>
    <name evidence="1" type="ORF">GALLR39Z86_18400</name>
</gene>
<dbReference type="InterPro" id="IPR049777">
    <property type="entry name" value="SCO2524-like"/>
</dbReference>
<dbReference type="NCBIfam" id="NF040567">
    <property type="entry name" value="SCO2524_fam"/>
    <property type="match status" value="1"/>
</dbReference>
<accession>A0A9W6G6E7</accession>
<organism evidence="1 2">
    <name type="scientific">Glycomyces algeriensis</name>
    <dbReference type="NCBI Taxonomy" id="256037"/>
    <lineage>
        <taxon>Bacteria</taxon>
        <taxon>Bacillati</taxon>
        <taxon>Actinomycetota</taxon>
        <taxon>Actinomycetes</taxon>
        <taxon>Glycomycetales</taxon>
        <taxon>Glycomycetaceae</taxon>
        <taxon>Glycomyces</taxon>
    </lineage>
</organism>
<sequence>MKMQPRQQLLDIWRAQVAYSWRAPEAGGKRKAWHWGGRNQSDAVGDAQQLLCLLYPAQELPELNYADPDATSDAVLEAFSGLGDAVEIPIRIMRLVRDYMERHVDDEGVPVYSGGSNMHRKDRTQQAQPEQRAIDVTEGFALAIPLCLTSLAFLQDFQPTVDRMGRADLGREVDQVQTAIHRRLLGAITGLLRSFAVSTFDADDDFGRQLIALINVDGQADRKIVRRFRENADDIIATLRTITVGSGGTAGVEAPTKLFEIGWSWSVVEKAPDIPDLSDTSTQRPGRAEDAPYLYFTVVALEAIQALFSPTVMRRNLLSEEEQRLAQSLQLRMDVTRRYWAMVASFGGGSKWPLEDVPWRTTDGLEYDYYSLLVCAVATDTFGASRGGDDDLIRLGDVLVELANRGRITRRALAGDRAVETHFPGVKAELAGIEKLDGPSMVWNMVDFAPLLLKRLYHAAGLLVTIEARAELLEVADLVWDHLARRRIREGAASRLWDQPKQVYGELGHWFEDPSWHFTIRVVEAMVLAAQFASSEPARSRSLEDLAHELLVEAEHVFDQELLRGSGHAGPALAQEIRSVGLTIRHAKEVVDERPGTAFALGVKALIDLDRLIAAGRDAATGV</sequence>
<keyword evidence="2" id="KW-1185">Reference proteome</keyword>
<proteinExistence type="predicted"/>